<proteinExistence type="predicted"/>
<comment type="pathway">
    <text evidence="1">Porphyrin-containing compound metabolism; siroheme biosynthesis; sirohydrochlorin from precorrin-2: step 1/1.</text>
</comment>
<accession>A0A402D4Q9</accession>
<dbReference type="EC" id="1.3.1.76" evidence="2"/>
<comment type="catalytic activity">
    <reaction evidence="6">
        <text>precorrin-2 + NAD(+) = sirohydrochlorin + NADH + 2 H(+)</text>
        <dbReference type="Rhea" id="RHEA:15613"/>
        <dbReference type="ChEBI" id="CHEBI:15378"/>
        <dbReference type="ChEBI" id="CHEBI:57540"/>
        <dbReference type="ChEBI" id="CHEBI:57945"/>
        <dbReference type="ChEBI" id="CHEBI:58351"/>
        <dbReference type="ChEBI" id="CHEBI:58827"/>
        <dbReference type="EC" id="1.3.1.76"/>
    </reaction>
</comment>
<dbReference type="NCBIfam" id="TIGR01470">
    <property type="entry name" value="cysG_Nterm"/>
    <property type="match status" value="1"/>
</dbReference>
<evidence type="ECO:0000313" key="8">
    <source>
        <dbReference type="Proteomes" id="UP000287394"/>
    </source>
</evidence>
<dbReference type="OrthoDB" id="9773765at2"/>
<dbReference type="PANTHER" id="PTHR35330">
    <property type="entry name" value="SIROHEME BIOSYNTHESIS PROTEIN MET8"/>
    <property type="match status" value="1"/>
</dbReference>
<keyword evidence="3" id="KW-0560">Oxidoreductase</keyword>
<dbReference type="InterPro" id="IPR028281">
    <property type="entry name" value="Sirohaem_synthase_central"/>
</dbReference>
<evidence type="ECO:0000313" key="7">
    <source>
        <dbReference type="EMBL" id="BDI29249.1"/>
    </source>
</evidence>
<keyword evidence="4" id="KW-0520">NAD</keyword>
<organism evidence="7 8">
    <name type="scientific">Capsulimonas corticalis</name>
    <dbReference type="NCBI Taxonomy" id="2219043"/>
    <lineage>
        <taxon>Bacteria</taxon>
        <taxon>Bacillati</taxon>
        <taxon>Armatimonadota</taxon>
        <taxon>Armatimonadia</taxon>
        <taxon>Capsulimonadales</taxon>
        <taxon>Capsulimonadaceae</taxon>
        <taxon>Capsulimonas</taxon>
    </lineage>
</organism>
<dbReference type="Gene3D" id="1.10.8.610">
    <property type="entry name" value="SirC, precorrin-2 dehydrogenase, C-terminal helical domain-like"/>
    <property type="match status" value="1"/>
</dbReference>
<dbReference type="InterPro" id="IPR042518">
    <property type="entry name" value="SirC_C"/>
</dbReference>
<reference evidence="7 8" key="1">
    <citation type="journal article" date="2019" name="Int. J. Syst. Evol. Microbiol.">
        <title>Capsulimonas corticalis gen. nov., sp. nov., an aerobic capsulated bacterium, of a novel bacterial order, Capsulimonadales ord. nov., of the class Armatimonadia of the phylum Armatimonadetes.</title>
        <authorList>
            <person name="Li J."/>
            <person name="Kudo C."/>
            <person name="Tonouchi A."/>
        </authorList>
    </citation>
    <scope>NUCLEOTIDE SEQUENCE [LARGE SCALE GENOMIC DNA]</scope>
    <source>
        <strain evidence="7 8">AX-7</strain>
    </source>
</reference>
<keyword evidence="8" id="KW-1185">Reference proteome</keyword>
<dbReference type="RefSeq" id="WP_119324474.1">
    <property type="nucleotide sequence ID" value="NZ_AP025739.1"/>
</dbReference>
<dbReference type="GO" id="GO:0019354">
    <property type="term" value="P:siroheme biosynthetic process"/>
    <property type="evidence" value="ECO:0007669"/>
    <property type="project" value="UniProtKB-UniPathway"/>
</dbReference>
<dbReference type="EMBL" id="AP025739">
    <property type="protein sequence ID" value="BDI29249.1"/>
    <property type="molecule type" value="Genomic_DNA"/>
</dbReference>
<sequence>MKFFPIHVDLNGKRCVVVGAGAVAERKVAALREHGAAVRLVAPQVTDGLRKLAEAGAVTWMNNLYHAGHLEGAFLVIAATDRREINATVVRDAQERNILVCAADKFAEGNFVSPSTVVRGDLTLTVSTSGQSPTLAAVLRERLSDEFGEEWAEYAALFGALRQDLKTSGATESARKAMTRRVLDDPEIRALVCEGKLLEAEAQARQCLSSWSE</sequence>
<dbReference type="AlphaFoldDB" id="A0A402D4Q9"/>
<dbReference type="PANTHER" id="PTHR35330:SF1">
    <property type="entry name" value="SIROHEME BIOSYNTHESIS PROTEIN MET8"/>
    <property type="match status" value="1"/>
</dbReference>
<dbReference type="SUPFAM" id="SSF51735">
    <property type="entry name" value="NAD(P)-binding Rossmann-fold domains"/>
    <property type="match status" value="1"/>
</dbReference>
<evidence type="ECO:0000256" key="2">
    <source>
        <dbReference type="ARBA" id="ARBA00012400"/>
    </source>
</evidence>
<dbReference type="GO" id="GO:0043115">
    <property type="term" value="F:precorrin-2 dehydrogenase activity"/>
    <property type="evidence" value="ECO:0007669"/>
    <property type="project" value="UniProtKB-EC"/>
</dbReference>
<evidence type="ECO:0000256" key="1">
    <source>
        <dbReference type="ARBA" id="ARBA00005010"/>
    </source>
</evidence>
<evidence type="ECO:0000256" key="3">
    <source>
        <dbReference type="ARBA" id="ARBA00023002"/>
    </source>
</evidence>
<protein>
    <recommendedName>
        <fullName evidence="2">precorrin-2 dehydrogenase</fullName>
        <ecNumber evidence="2">1.3.1.76</ecNumber>
    </recommendedName>
</protein>
<gene>
    <name evidence="7" type="ORF">CCAX7_13000</name>
</gene>
<name>A0A402D4Q9_9BACT</name>
<dbReference type="InterPro" id="IPR006367">
    <property type="entry name" value="Sirohaem_synthase_N"/>
</dbReference>
<evidence type="ECO:0000256" key="6">
    <source>
        <dbReference type="ARBA" id="ARBA00047561"/>
    </source>
</evidence>
<dbReference type="SUPFAM" id="SSF75615">
    <property type="entry name" value="Siroheme synthase middle domains-like"/>
    <property type="match status" value="1"/>
</dbReference>
<evidence type="ECO:0000256" key="4">
    <source>
        <dbReference type="ARBA" id="ARBA00023027"/>
    </source>
</evidence>
<dbReference type="Proteomes" id="UP000287394">
    <property type="component" value="Chromosome"/>
</dbReference>
<dbReference type="KEGG" id="ccot:CCAX7_13000"/>
<dbReference type="FunCoup" id="A0A402D4Q9">
    <property type="interactions" value="121"/>
</dbReference>
<dbReference type="Gene3D" id="3.40.50.720">
    <property type="entry name" value="NAD(P)-binding Rossmann-like Domain"/>
    <property type="match status" value="1"/>
</dbReference>
<dbReference type="InterPro" id="IPR028161">
    <property type="entry name" value="Met8-like"/>
</dbReference>
<evidence type="ECO:0000256" key="5">
    <source>
        <dbReference type="ARBA" id="ARBA00023244"/>
    </source>
</evidence>
<dbReference type="Pfam" id="PF14824">
    <property type="entry name" value="Sirohm_synth_M"/>
    <property type="match status" value="1"/>
</dbReference>
<keyword evidence="5" id="KW-0627">Porphyrin biosynthesis</keyword>
<dbReference type="InterPro" id="IPR036291">
    <property type="entry name" value="NAD(P)-bd_dom_sf"/>
</dbReference>
<dbReference type="Pfam" id="PF13241">
    <property type="entry name" value="NAD_binding_7"/>
    <property type="match status" value="1"/>
</dbReference>
<dbReference type="GO" id="GO:0004325">
    <property type="term" value="F:ferrochelatase activity"/>
    <property type="evidence" value="ECO:0007669"/>
    <property type="project" value="InterPro"/>
</dbReference>